<evidence type="ECO:0000313" key="3">
    <source>
        <dbReference type="Proteomes" id="UP000295773"/>
    </source>
</evidence>
<keyword evidence="2" id="KW-0238">DNA-binding</keyword>
<dbReference type="PANTHER" id="PTHR35807:SF2">
    <property type="entry name" value="TRANSCRIPTIONAL ACTIVATOR DOMAIN"/>
    <property type="match status" value="1"/>
</dbReference>
<dbReference type="Pfam" id="PF03704">
    <property type="entry name" value="BTAD"/>
    <property type="match status" value="1"/>
</dbReference>
<dbReference type="Proteomes" id="UP000295773">
    <property type="component" value="Unassembled WGS sequence"/>
</dbReference>
<dbReference type="SUPFAM" id="SSF48452">
    <property type="entry name" value="TPR-like"/>
    <property type="match status" value="1"/>
</dbReference>
<dbReference type="Gene3D" id="1.25.40.10">
    <property type="entry name" value="Tetratricopeptide repeat domain"/>
    <property type="match status" value="1"/>
</dbReference>
<evidence type="ECO:0000313" key="2">
    <source>
        <dbReference type="EMBL" id="TCU60157.1"/>
    </source>
</evidence>
<comment type="caution">
    <text evidence="2">The sequence shown here is derived from an EMBL/GenBank/DDBJ whole genome shotgun (WGS) entry which is preliminary data.</text>
</comment>
<protein>
    <submittedName>
        <fullName evidence="2">DNA-binding SARP family transcriptional activator</fullName>
    </submittedName>
</protein>
<dbReference type="AlphaFoldDB" id="A0A4R3TG83"/>
<dbReference type="InterPro" id="IPR051677">
    <property type="entry name" value="AfsR-DnrI-RedD_regulator"/>
</dbReference>
<dbReference type="RefSeq" id="WP_020990891.1">
    <property type="nucleotide sequence ID" value="NZ_DBGDHU010000017.1"/>
</dbReference>
<dbReference type="SUPFAM" id="SSF46894">
    <property type="entry name" value="C-terminal effector domain of the bipartite response regulators"/>
    <property type="match status" value="1"/>
</dbReference>
<sequence>MGMPETEVVKVQMFEDLVLRYRQNLVSSHDFHSDKIAKLLVYFLMNHTRIIEGSELCDFLWQKGESNNPIGALKNLVYRLRVTLKDTLKRDDFIVTKRGAYGWNPDILCELDFEIFEASFHEAKAAKDRDEKKEYLERCVNLYRGPFLPKLSGDHVILTSATYFQSLYHSIIKDLSAIYDEEHLYDTIEKLCNRALKFETLDEKIHYYLIKSYLCQGKKKLAMHHYKQTVDLLYSQLGIQPDNELKNLYQEMLKDQKEQELDLQKIQSNIQAEGSPNGAYYCEYGVFQNIYSLQARQAKRLGISVYCGLITVKPMLNIPKGSKMYLNLIDRAMKNLQHILSISLRSGDVISRFSMTQFIVLLPTCNYDTGIMVMNRINENFHIYDPTCKVKLLCEVKELELS</sequence>
<dbReference type="InterPro" id="IPR016032">
    <property type="entry name" value="Sig_transdc_resp-reg_C-effctor"/>
</dbReference>
<dbReference type="EMBL" id="SMBP01000008">
    <property type="protein sequence ID" value="TCU60157.1"/>
    <property type="molecule type" value="Genomic_DNA"/>
</dbReference>
<feature type="domain" description="Bacterial transcriptional activator" evidence="1">
    <location>
        <begin position="111"/>
        <end position="253"/>
    </location>
</feature>
<dbReference type="InterPro" id="IPR036388">
    <property type="entry name" value="WH-like_DNA-bd_sf"/>
</dbReference>
<accession>A0A4R3TG83</accession>
<organism evidence="2 3">
    <name type="scientific">Longicatena caecimuris</name>
    <dbReference type="NCBI Taxonomy" id="1796635"/>
    <lineage>
        <taxon>Bacteria</taxon>
        <taxon>Bacillati</taxon>
        <taxon>Bacillota</taxon>
        <taxon>Erysipelotrichia</taxon>
        <taxon>Erysipelotrichales</taxon>
        <taxon>Erysipelotrichaceae</taxon>
        <taxon>Longicatena</taxon>
    </lineage>
</organism>
<name>A0A4R3TG83_9FIRM</name>
<dbReference type="GO" id="GO:0003677">
    <property type="term" value="F:DNA binding"/>
    <property type="evidence" value="ECO:0007669"/>
    <property type="project" value="UniProtKB-KW"/>
</dbReference>
<dbReference type="Gene3D" id="1.10.10.10">
    <property type="entry name" value="Winged helix-like DNA-binding domain superfamily/Winged helix DNA-binding domain"/>
    <property type="match status" value="1"/>
</dbReference>
<dbReference type="InterPro" id="IPR005158">
    <property type="entry name" value="BTAD"/>
</dbReference>
<gene>
    <name evidence="2" type="ORF">EDD61_10816</name>
</gene>
<keyword evidence="3" id="KW-1185">Reference proteome</keyword>
<reference evidence="2 3" key="1">
    <citation type="submission" date="2019-03" db="EMBL/GenBank/DDBJ databases">
        <title>Genomic Encyclopedia of Type Strains, Phase IV (KMG-IV): sequencing the most valuable type-strain genomes for metagenomic binning, comparative biology and taxonomic classification.</title>
        <authorList>
            <person name="Goeker M."/>
        </authorList>
    </citation>
    <scope>NUCLEOTIDE SEQUENCE [LARGE SCALE GENOMIC DNA]</scope>
    <source>
        <strain evidence="2 3">DSM 29481</strain>
    </source>
</reference>
<evidence type="ECO:0000259" key="1">
    <source>
        <dbReference type="SMART" id="SM01043"/>
    </source>
</evidence>
<dbReference type="InterPro" id="IPR011990">
    <property type="entry name" value="TPR-like_helical_dom_sf"/>
</dbReference>
<dbReference type="GO" id="GO:0006355">
    <property type="term" value="P:regulation of DNA-templated transcription"/>
    <property type="evidence" value="ECO:0007669"/>
    <property type="project" value="InterPro"/>
</dbReference>
<dbReference type="PANTHER" id="PTHR35807">
    <property type="entry name" value="TRANSCRIPTIONAL REGULATOR REDD-RELATED"/>
    <property type="match status" value="1"/>
</dbReference>
<dbReference type="SMART" id="SM01043">
    <property type="entry name" value="BTAD"/>
    <property type="match status" value="1"/>
</dbReference>
<proteinExistence type="predicted"/>